<reference evidence="3" key="1">
    <citation type="journal article" date="2020" name="Nat. Ecol. Evol.">
        <title>Deeply conserved synteny resolves early events in vertebrate evolution.</title>
        <authorList>
            <person name="Simakov O."/>
            <person name="Marletaz F."/>
            <person name="Yue J.X."/>
            <person name="O'Connell B."/>
            <person name="Jenkins J."/>
            <person name="Brandt A."/>
            <person name="Calef R."/>
            <person name="Tung C.H."/>
            <person name="Huang T.K."/>
            <person name="Schmutz J."/>
            <person name="Satoh N."/>
            <person name="Yu J.K."/>
            <person name="Putnam N.H."/>
            <person name="Green R.E."/>
            <person name="Rokhsar D.S."/>
        </authorList>
    </citation>
    <scope>NUCLEOTIDE SEQUENCE [LARGE SCALE GENOMIC DNA]</scope>
    <source>
        <strain evidence="3">S238N-H82</strain>
    </source>
</reference>
<dbReference type="InterPro" id="IPR036734">
    <property type="entry name" value="Neur_chan_lig-bd_sf"/>
</dbReference>
<dbReference type="GeneID" id="118412326"/>
<dbReference type="KEGG" id="bfo:118412326"/>
<feature type="domain" description="Neurotransmitter-gated ion-channel ligand-binding" evidence="2">
    <location>
        <begin position="25"/>
        <end position="78"/>
    </location>
</feature>
<feature type="signal peptide" evidence="1">
    <location>
        <begin position="1"/>
        <end position="21"/>
    </location>
</feature>
<reference evidence="4" key="2">
    <citation type="submission" date="2025-08" db="UniProtKB">
        <authorList>
            <consortium name="RefSeq"/>
        </authorList>
    </citation>
    <scope>IDENTIFICATION</scope>
    <source>
        <strain evidence="4">S238N-H82</strain>
        <tissue evidence="4">Testes</tissue>
    </source>
</reference>
<dbReference type="GO" id="GO:0016020">
    <property type="term" value="C:membrane"/>
    <property type="evidence" value="ECO:0007669"/>
    <property type="project" value="InterPro"/>
</dbReference>
<protein>
    <submittedName>
        <fullName evidence="4">Acetylcholine receptor subunit alpha-type acr-16-like</fullName>
    </submittedName>
</protein>
<gene>
    <name evidence="4" type="primary">LOC118412326</name>
</gene>
<dbReference type="Gene3D" id="2.70.170.10">
    <property type="entry name" value="Neurotransmitter-gated ion-channel ligand-binding domain"/>
    <property type="match status" value="1"/>
</dbReference>
<evidence type="ECO:0000256" key="1">
    <source>
        <dbReference type="SAM" id="SignalP"/>
    </source>
</evidence>
<keyword evidence="3" id="KW-1185">Reference proteome</keyword>
<evidence type="ECO:0000313" key="4">
    <source>
        <dbReference type="RefSeq" id="XP_035671019.1"/>
    </source>
</evidence>
<proteinExistence type="predicted"/>
<dbReference type="SUPFAM" id="SSF63712">
    <property type="entry name" value="Nicotinic receptor ligand binding domain-like"/>
    <property type="match status" value="1"/>
</dbReference>
<dbReference type="AlphaFoldDB" id="A0A9J7KV44"/>
<dbReference type="GO" id="GO:0005230">
    <property type="term" value="F:extracellular ligand-gated monoatomic ion channel activity"/>
    <property type="evidence" value="ECO:0007669"/>
    <property type="project" value="InterPro"/>
</dbReference>
<organism evidence="3 4">
    <name type="scientific">Branchiostoma floridae</name>
    <name type="common">Florida lancelet</name>
    <name type="synonym">Amphioxus</name>
    <dbReference type="NCBI Taxonomy" id="7739"/>
    <lineage>
        <taxon>Eukaryota</taxon>
        <taxon>Metazoa</taxon>
        <taxon>Chordata</taxon>
        <taxon>Cephalochordata</taxon>
        <taxon>Leptocardii</taxon>
        <taxon>Amphioxiformes</taxon>
        <taxon>Branchiostomatidae</taxon>
        <taxon>Branchiostoma</taxon>
    </lineage>
</organism>
<evidence type="ECO:0000259" key="2">
    <source>
        <dbReference type="Pfam" id="PF02931"/>
    </source>
</evidence>
<dbReference type="Proteomes" id="UP000001554">
    <property type="component" value="Chromosome 3"/>
</dbReference>
<dbReference type="InterPro" id="IPR006202">
    <property type="entry name" value="Neur_chan_lig-bd"/>
</dbReference>
<sequence length="82" mass="9210">MRIIRYLVAVLVLCPGRDVVGLSEESRLITDLLQNYVSKARPVLESETVVTVSIDISLAQIIRVDAKNQQIVTNLWMRLVSS</sequence>
<dbReference type="OrthoDB" id="5975154at2759"/>
<dbReference type="Pfam" id="PF02931">
    <property type="entry name" value="Neur_chan_LBD"/>
    <property type="match status" value="1"/>
</dbReference>
<name>A0A9J7KV44_BRAFL</name>
<evidence type="ECO:0000313" key="3">
    <source>
        <dbReference type="Proteomes" id="UP000001554"/>
    </source>
</evidence>
<keyword evidence="1" id="KW-0732">Signal</keyword>
<accession>A0A9J7KV44</accession>
<feature type="chain" id="PRO_5039897368" evidence="1">
    <location>
        <begin position="22"/>
        <end position="82"/>
    </location>
</feature>
<dbReference type="RefSeq" id="XP_035671019.1">
    <property type="nucleotide sequence ID" value="XM_035815126.1"/>
</dbReference>
<dbReference type="OMA" id="WARYVSW"/>